<organism evidence="1 2">
    <name type="scientific">Rubrobacter xylanophilus</name>
    <dbReference type="NCBI Taxonomy" id="49319"/>
    <lineage>
        <taxon>Bacteria</taxon>
        <taxon>Bacillati</taxon>
        <taxon>Actinomycetota</taxon>
        <taxon>Rubrobacteria</taxon>
        <taxon>Rubrobacterales</taxon>
        <taxon>Rubrobacteraceae</taxon>
        <taxon>Rubrobacter</taxon>
    </lineage>
</organism>
<dbReference type="EMBL" id="AP019791">
    <property type="protein sequence ID" value="BBL79321.1"/>
    <property type="molecule type" value="Genomic_DNA"/>
</dbReference>
<dbReference type="Proteomes" id="UP000318065">
    <property type="component" value="Chromosome"/>
</dbReference>
<dbReference type="RefSeq" id="WP_143527338.1">
    <property type="nucleotide sequence ID" value="NZ_AP019791.1"/>
</dbReference>
<protein>
    <recommendedName>
        <fullName evidence="3">Helix-turn-helix domain-containing protein</fullName>
    </recommendedName>
</protein>
<dbReference type="OrthoDB" id="5198511at2"/>
<sequence length="75" mass="8854">MVREVDLDRIEVPEGYEVLDATALARRLGIKRETVLVYLSRRNFKNIPRPNRRLAMGPVWYEASVREWERRRAGG</sequence>
<evidence type="ECO:0000313" key="1">
    <source>
        <dbReference type="EMBL" id="BBL79321.1"/>
    </source>
</evidence>
<gene>
    <name evidence="1" type="ORF">RxyAA322_11750</name>
</gene>
<evidence type="ECO:0008006" key="3">
    <source>
        <dbReference type="Google" id="ProtNLM"/>
    </source>
</evidence>
<evidence type="ECO:0000313" key="2">
    <source>
        <dbReference type="Proteomes" id="UP000318065"/>
    </source>
</evidence>
<keyword evidence="2" id="KW-1185">Reference proteome</keyword>
<reference evidence="1" key="1">
    <citation type="journal article" date="2019" name="Microbiol. Resour. Announc.">
        <title>Complete Genome Sequence of Rubrobacter xylanophilus Strain AA3-22, Isolated from Arima Onsen in Japan.</title>
        <authorList>
            <person name="Tomariguchi N."/>
            <person name="Miyazaki K."/>
        </authorList>
    </citation>
    <scope>NUCLEOTIDE SEQUENCE [LARGE SCALE GENOMIC DNA]</scope>
    <source>
        <strain evidence="1">AA3-22</strain>
    </source>
</reference>
<dbReference type="AlphaFoldDB" id="A0A510HH95"/>
<accession>A0A510HH95</accession>
<name>A0A510HH95_9ACTN</name>
<proteinExistence type="predicted"/>